<proteinExistence type="predicted"/>
<dbReference type="Proteomes" id="UP000250006">
    <property type="component" value="Unassembled WGS sequence"/>
</dbReference>
<protein>
    <submittedName>
        <fullName evidence="1">Uncharacterized protein</fullName>
    </submittedName>
</protein>
<accession>A0ABY1VM31</accession>
<reference evidence="1 2" key="1">
    <citation type="submission" date="2018-06" db="EMBL/GenBank/DDBJ databases">
        <authorList>
            <consortium name="Pathogen Informatics"/>
            <person name="Doyle S."/>
        </authorList>
    </citation>
    <scope>NUCLEOTIDE SEQUENCE [LARGE SCALE GENOMIC DNA]</scope>
    <source>
        <strain evidence="1 2">NCTC11535</strain>
    </source>
</reference>
<organism evidence="1 2">
    <name type="scientific">Actinomyces bovis</name>
    <dbReference type="NCBI Taxonomy" id="1658"/>
    <lineage>
        <taxon>Bacteria</taxon>
        <taxon>Bacillati</taxon>
        <taxon>Actinomycetota</taxon>
        <taxon>Actinomycetes</taxon>
        <taxon>Actinomycetales</taxon>
        <taxon>Actinomycetaceae</taxon>
        <taxon>Actinomyces</taxon>
    </lineage>
</organism>
<dbReference type="EMBL" id="UAPQ01000006">
    <property type="protein sequence ID" value="SPT53161.1"/>
    <property type="molecule type" value="Genomic_DNA"/>
</dbReference>
<evidence type="ECO:0000313" key="1">
    <source>
        <dbReference type="EMBL" id="SPT53161.1"/>
    </source>
</evidence>
<gene>
    <name evidence="1" type="ORF">NCTC11535_00821</name>
</gene>
<comment type="caution">
    <text evidence="1">The sequence shown here is derived from an EMBL/GenBank/DDBJ whole genome shotgun (WGS) entry which is preliminary data.</text>
</comment>
<keyword evidence="2" id="KW-1185">Reference proteome</keyword>
<evidence type="ECO:0000313" key="2">
    <source>
        <dbReference type="Proteomes" id="UP000250006"/>
    </source>
</evidence>
<sequence>MTSIRIKRANQIGSERGSFPIDSGFSWTEDFKKAYGGENW</sequence>
<name>A0ABY1VM31_9ACTO</name>